<dbReference type="InterPro" id="IPR004960">
    <property type="entry name" value="LipA_acyltrans"/>
</dbReference>
<keyword evidence="6" id="KW-0012">Acyltransferase</keyword>
<protein>
    <submittedName>
        <fullName evidence="8">KDO2-lipid IV(A) lauroyltransferase</fullName>
    </submittedName>
</protein>
<evidence type="ECO:0000256" key="3">
    <source>
        <dbReference type="ARBA" id="ARBA00022519"/>
    </source>
</evidence>
<dbReference type="GO" id="GO:0016746">
    <property type="term" value="F:acyltransferase activity"/>
    <property type="evidence" value="ECO:0007669"/>
    <property type="project" value="UniProtKB-KW"/>
</dbReference>
<dbReference type="OrthoDB" id="9801955at2"/>
<evidence type="ECO:0000313" key="9">
    <source>
        <dbReference type="Proteomes" id="UP000183038"/>
    </source>
</evidence>
<dbReference type="AlphaFoldDB" id="A0A1H4NDV9"/>
<keyword evidence="5 7" id="KW-0472">Membrane</keyword>
<evidence type="ECO:0000256" key="5">
    <source>
        <dbReference type="ARBA" id="ARBA00023136"/>
    </source>
</evidence>
<dbReference type="RefSeq" id="WP_074672215.1">
    <property type="nucleotide sequence ID" value="NZ_FNTB01000001.1"/>
</dbReference>
<evidence type="ECO:0000256" key="2">
    <source>
        <dbReference type="ARBA" id="ARBA00022475"/>
    </source>
</evidence>
<dbReference type="EMBL" id="FNTB01000001">
    <property type="protein sequence ID" value="SEB93314.1"/>
    <property type="molecule type" value="Genomic_DNA"/>
</dbReference>
<reference evidence="8 9" key="1">
    <citation type="submission" date="2016-10" db="EMBL/GenBank/DDBJ databases">
        <authorList>
            <person name="de Groot N.N."/>
        </authorList>
    </citation>
    <scope>NUCLEOTIDE SEQUENCE [LARGE SCALE GENOMIC DNA]</scope>
    <source>
        <strain evidence="8 9">MAR_2009_71</strain>
    </source>
</reference>
<evidence type="ECO:0000256" key="4">
    <source>
        <dbReference type="ARBA" id="ARBA00022679"/>
    </source>
</evidence>
<keyword evidence="2" id="KW-1003">Cell membrane</keyword>
<sequence>MKYLRFFPFYVLSILPFWMLYMISDITYFLTYYILGYRKKVVCKNLHLAFPHKSEKEINSIAKKFYKHFCDMFFESIKLLTIKPSEIENRFKINNLSQLTDHLKNNENIMLYTAHQGNWEWLTTVPLFLEVNCNTLYKPLSNTYFNDLFILMRERFNVHCIPSDKGYRHLLHLKNNNVVSMNCVIGDQSPLGKSGKSQTQFFNQQTSFFTGAAKIAKKTDSIIFLPYLKKIKRGTYELFFETIVNSASNLDEQNIIETYAHKLEEVIQKYPELYLWTHKRWKRDGITY</sequence>
<evidence type="ECO:0000313" key="8">
    <source>
        <dbReference type="EMBL" id="SEB93314.1"/>
    </source>
</evidence>
<accession>A0A1H4NDV9</accession>
<dbReference type="PANTHER" id="PTHR30606">
    <property type="entry name" value="LIPID A BIOSYNTHESIS LAUROYL ACYLTRANSFERASE"/>
    <property type="match status" value="1"/>
</dbReference>
<keyword evidence="3" id="KW-0997">Cell inner membrane</keyword>
<feature type="transmembrane region" description="Helical" evidence="7">
    <location>
        <begin position="6"/>
        <end position="35"/>
    </location>
</feature>
<dbReference type="GO" id="GO:0005886">
    <property type="term" value="C:plasma membrane"/>
    <property type="evidence" value="ECO:0007669"/>
    <property type="project" value="UniProtKB-SubCell"/>
</dbReference>
<organism evidence="8 9">
    <name type="scientific">Maribacter dokdonensis</name>
    <dbReference type="NCBI Taxonomy" id="320912"/>
    <lineage>
        <taxon>Bacteria</taxon>
        <taxon>Pseudomonadati</taxon>
        <taxon>Bacteroidota</taxon>
        <taxon>Flavobacteriia</taxon>
        <taxon>Flavobacteriales</taxon>
        <taxon>Flavobacteriaceae</taxon>
        <taxon>Maribacter</taxon>
    </lineage>
</organism>
<evidence type="ECO:0000256" key="1">
    <source>
        <dbReference type="ARBA" id="ARBA00004533"/>
    </source>
</evidence>
<evidence type="ECO:0000256" key="7">
    <source>
        <dbReference type="SAM" id="Phobius"/>
    </source>
</evidence>
<evidence type="ECO:0000256" key="6">
    <source>
        <dbReference type="ARBA" id="ARBA00023315"/>
    </source>
</evidence>
<keyword evidence="7" id="KW-0812">Transmembrane</keyword>
<dbReference type="Pfam" id="PF03279">
    <property type="entry name" value="Lip_A_acyltrans"/>
    <property type="match status" value="1"/>
</dbReference>
<dbReference type="CDD" id="cd07984">
    <property type="entry name" value="LPLAT_LABLAT-like"/>
    <property type="match status" value="1"/>
</dbReference>
<keyword evidence="7" id="KW-1133">Transmembrane helix</keyword>
<gene>
    <name evidence="8" type="ORF">SAMN05192540_1924</name>
</gene>
<dbReference type="GO" id="GO:0009247">
    <property type="term" value="P:glycolipid biosynthetic process"/>
    <property type="evidence" value="ECO:0007669"/>
    <property type="project" value="UniProtKB-ARBA"/>
</dbReference>
<comment type="subcellular location">
    <subcellularLocation>
        <location evidence="1">Cell inner membrane</location>
    </subcellularLocation>
</comment>
<dbReference type="Proteomes" id="UP000183038">
    <property type="component" value="Unassembled WGS sequence"/>
</dbReference>
<dbReference type="PANTHER" id="PTHR30606:SF10">
    <property type="entry name" value="PHOSPHATIDYLINOSITOL MANNOSIDE ACYLTRANSFERASE"/>
    <property type="match status" value="1"/>
</dbReference>
<proteinExistence type="predicted"/>
<name>A0A1H4NDV9_9FLAO</name>
<keyword evidence="4 8" id="KW-0808">Transferase</keyword>